<dbReference type="SUPFAM" id="SSF47459">
    <property type="entry name" value="HLH, helix-loop-helix DNA-binding domain"/>
    <property type="match status" value="1"/>
</dbReference>
<dbReference type="InterPro" id="IPR036638">
    <property type="entry name" value="HLH_DNA-bd_sf"/>
</dbReference>
<comment type="subcellular location">
    <subcellularLocation>
        <location evidence="1">Nucleus</location>
    </subcellularLocation>
</comment>
<name>A0ABQ7YJE3_BRANA</name>
<keyword evidence="3" id="KW-0238">DNA-binding</keyword>
<feature type="region of interest" description="Disordered" evidence="6">
    <location>
        <begin position="1"/>
        <end position="28"/>
    </location>
</feature>
<evidence type="ECO:0000256" key="1">
    <source>
        <dbReference type="ARBA" id="ARBA00004123"/>
    </source>
</evidence>
<evidence type="ECO:0000256" key="2">
    <source>
        <dbReference type="ARBA" id="ARBA00023015"/>
    </source>
</evidence>
<keyword evidence="5" id="KW-0539">Nucleus</keyword>
<protein>
    <recommendedName>
        <fullName evidence="9">BHLH domain-containing protein</fullName>
    </recommendedName>
</protein>
<organism evidence="7 8">
    <name type="scientific">Brassica napus</name>
    <name type="common">Rape</name>
    <dbReference type="NCBI Taxonomy" id="3708"/>
    <lineage>
        <taxon>Eukaryota</taxon>
        <taxon>Viridiplantae</taxon>
        <taxon>Streptophyta</taxon>
        <taxon>Embryophyta</taxon>
        <taxon>Tracheophyta</taxon>
        <taxon>Spermatophyta</taxon>
        <taxon>Magnoliopsida</taxon>
        <taxon>eudicotyledons</taxon>
        <taxon>Gunneridae</taxon>
        <taxon>Pentapetalae</taxon>
        <taxon>rosids</taxon>
        <taxon>malvids</taxon>
        <taxon>Brassicales</taxon>
        <taxon>Brassicaceae</taxon>
        <taxon>Brassiceae</taxon>
        <taxon>Brassica</taxon>
    </lineage>
</organism>
<evidence type="ECO:0000256" key="4">
    <source>
        <dbReference type="ARBA" id="ARBA00023163"/>
    </source>
</evidence>
<accession>A0ABQ7YJE3</accession>
<evidence type="ECO:0000313" key="8">
    <source>
        <dbReference type="Proteomes" id="UP000824890"/>
    </source>
</evidence>
<dbReference type="EMBL" id="JAGKQM010000017">
    <property type="protein sequence ID" value="KAH0868329.1"/>
    <property type="molecule type" value="Genomic_DNA"/>
</dbReference>
<dbReference type="InterPro" id="IPR045843">
    <property type="entry name" value="IND-like"/>
</dbReference>
<reference evidence="7 8" key="1">
    <citation type="submission" date="2021-05" db="EMBL/GenBank/DDBJ databases">
        <title>Genome Assembly of Synthetic Allotetraploid Brassica napus Reveals Homoeologous Exchanges between Subgenomes.</title>
        <authorList>
            <person name="Davis J.T."/>
        </authorList>
    </citation>
    <scope>NUCLEOTIDE SEQUENCE [LARGE SCALE GENOMIC DNA]</scope>
    <source>
        <strain evidence="8">cv. Da-Ae</strain>
        <tissue evidence="7">Seedling</tissue>
    </source>
</reference>
<gene>
    <name evidence="7" type="ORF">HID58_075351</name>
</gene>
<evidence type="ECO:0000256" key="3">
    <source>
        <dbReference type="ARBA" id="ARBA00023125"/>
    </source>
</evidence>
<dbReference type="PANTHER" id="PTHR16223:SF274">
    <property type="entry name" value="TRANSCRIPTION FACTOR BHLH84"/>
    <property type="match status" value="1"/>
</dbReference>
<keyword evidence="8" id="KW-1185">Reference proteome</keyword>
<evidence type="ECO:0000256" key="6">
    <source>
        <dbReference type="SAM" id="MobiDB-lite"/>
    </source>
</evidence>
<feature type="region of interest" description="Disordered" evidence="6">
    <location>
        <begin position="156"/>
        <end position="212"/>
    </location>
</feature>
<sequence>YTRTRTIKLEKKENQNYYNNKRNQEAEEEERQELKMDGLADGELESLLGMFNFDQCSPSKEGRPRDEMLGLSSLYSGHLHHHQNSVLSSDHNPLLVPDMLPISAIPGGILPTMRDSWDQNHLQDTATLKRKQVNVDNLHSTNSDYDVRRQELVKANKKQRVSLESPRVEETNTNWRDGKSISNSSNGDKSSVTSVKGKRRATKGTATDPQSLYARREVRESFSLSFFPPPTPFFLGPNSPLISSGGPVGLSRRSATPNLPARPIPLPVVLKPPHFLLAPPSLVLVGLCLDPVTNSMIGCVSSVSGERARSLLCFSPISSFGRNFRASPSCSHGLRRSDETEELDLRTTQCVFLRSLFCILCVVWAVLEPVVPLMLDRNSSFRVNSVATGEILSLRRDGSVLLVEVLLQRSSGGVCQVLLLMPARSHFGEFLTELSLAILLLHLTLQNLVPNGTKVDISTMLEEAVNYVKFLQLQIKLLSSDDLWMYAPLAYNGIDMGFHHNLLSRLT</sequence>
<keyword evidence="2" id="KW-0805">Transcription regulation</keyword>
<comment type="caution">
    <text evidence="7">The sequence shown here is derived from an EMBL/GenBank/DDBJ whole genome shotgun (WGS) entry which is preliminary data.</text>
</comment>
<feature type="compositionally biased region" description="Low complexity" evidence="6">
    <location>
        <begin position="180"/>
        <end position="195"/>
    </location>
</feature>
<keyword evidence="4" id="KW-0804">Transcription</keyword>
<evidence type="ECO:0000313" key="7">
    <source>
        <dbReference type="EMBL" id="KAH0868329.1"/>
    </source>
</evidence>
<dbReference type="Proteomes" id="UP000824890">
    <property type="component" value="Unassembled WGS sequence"/>
</dbReference>
<evidence type="ECO:0008006" key="9">
    <source>
        <dbReference type="Google" id="ProtNLM"/>
    </source>
</evidence>
<proteinExistence type="predicted"/>
<evidence type="ECO:0000256" key="5">
    <source>
        <dbReference type="ARBA" id="ARBA00023242"/>
    </source>
</evidence>
<feature type="non-terminal residue" evidence="7">
    <location>
        <position position="1"/>
    </location>
</feature>
<dbReference type="PANTHER" id="PTHR16223">
    <property type="entry name" value="TRANSCRIPTION FACTOR BHLH83-RELATED"/>
    <property type="match status" value="1"/>
</dbReference>